<feature type="binding site" evidence="5">
    <location>
        <position position="287"/>
    </location>
    <ligand>
        <name>Fe cation</name>
        <dbReference type="ChEBI" id="CHEBI:24875"/>
        <note>catalytic</note>
    </ligand>
</feature>
<dbReference type="Pfam" id="PF03055">
    <property type="entry name" value="RPE65"/>
    <property type="match status" value="1"/>
</dbReference>
<keyword evidence="7" id="KW-1185">Reference proteome</keyword>
<dbReference type="Proteomes" id="UP000502823">
    <property type="component" value="Unassembled WGS sequence"/>
</dbReference>
<feature type="non-terminal residue" evidence="6">
    <location>
        <position position="1"/>
    </location>
</feature>
<dbReference type="GO" id="GO:0016121">
    <property type="term" value="P:carotene catabolic process"/>
    <property type="evidence" value="ECO:0007669"/>
    <property type="project" value="TreeGrafter"/>
</dbReference>
<dbReference type="OrthoDB" id="1069523at2759"/>
<evidence type="ECO:0000256" key="2">
    <source>
        <dbReference type="ARBA" id="ARBA00022723"/>
    </source>
</evidence>
<sequence length="440" mass="50329">DDRDAVKGRGSIYADRDVSLLKRLEAGQDLYPHCDTSVWLRSCCQEVVDPLDGKVRVHLPHFCASRFAIGGGRVTYQSRFLKTQTYKRNMAAQRIVVTEFGTRSVPDPCQTVFQRFDPKTLDTLDRVDVSKYVAIVNHTSHPHVLDDGTVYNLGMSVSVTGPLYSIIKFPPTFTFSRLIVVPQSGDGHSSKWRSMFEQASIIGSVAARWPLHPAYMHTFGITNNYFVIVEQPLSVSVPAVVRSHLLNEPLIANFKWYQDQQTRIMLMQRTDGQLFKAFFAEAFFYLHIINSYEEDNHVIIDICCYKDATMLDCMYVDALMDIQKNPDYARMFRARPLRFVLPLKDISSDTAAETNLVTLQGTKATAYQLYDRKIFVYPECLCDIGCETPRIYYEKYLGRPYRYFYAISSDVDAENPGTVSLKRYTSLIVNSINSFCAEFF</sequence>
<dbReference type="InParanoid" id="A0A6L2Q7U2"/>
<feature type="binding site" evidence="5">
    <location>
        <position position="141"/>
    </location>
    <ligand>
        <name>Fe cation</name>
        <dbReference type="ChEBI" id="CHEBI:24875"/>
        <note>catalytic</note>
    </ligand>
</feature>
<evidence type="ECO:0000313" key="7">
    <source>
        <dbReference type="Proteomes" id="UP000502823"/>
    </source>
</evidence>
<evidence type="ECO:0000256" key="5">
    <source>
        <dbReference type="PIRSR" id="PIRSR604294-1"/>
    </source>
</evidence>
<dbReference type="AlphaFoldDB" id="A0A6L2Q7U2"/>
<comment type="caution">
    <text evidence="6">The sequence shown here is derived from an EMBL/GenBank/DDBJ whole genome shotgun (WGS) entry which is preliminary data.</text>
</comment>
<keyword evidence="3" id="KW-0560">Oxidoreductase</keyword>
<evidence type="ECO:0000313" key="6">
    <source>
        <dbReference type="EMBL" id="GFG41003.1"/>
    </source>
</evidence>
<keyword evidence="2 5" id="KW-0479">Metal-binding</keyword>
<proteinExistence type="inferred from homology"/>
<comment type="similarity">
    <text evidence="1">Belongs to the carotenoid oxygenase family.</text>
</comment>
<accession>A0A6L2Q7U2</accession>
<feature type="binding site" evidence="5">
    <location>
        <position position="217"/>
    </location>
    <ligand>
        <name>Fe cation</name>
        <dbReference type="ChEBI" id="CHEBI:24875"/>
        <note>catalytic</note>
    </ligand>
</feature>
<reference evidence="7" key="1">
    <citation type="submission" date="2020-01" db="EMBL/GenBank/DDBJ databases">
        <title>Draft genome sequence of the Termite Coptotermes fromosanus.</title>
        <authorList>
            <person name="Itakura S."/>
            <person name="Yosikawa Y."/>
            <person name="Umezawa K."/>
        </authorList>
    </citation>
    <scope>NUCLEOTIDE SEQUENCE [LARGE SCALE GENOMIC DNA]</scope>
</reference>
<evidence type="ECO:0000256" key="3">
    <source>
        <dbReference type="ARBA" id="ARBA00023002"/>
    </source>
</evidence>
<gene>
    <name evidence="6" type="ORF">Cfor_12599</name>
</gene>
<evidence type="ECO:0000256" key="1">
    <source>
        <dbReference type="ARBA" id="ARBA00006787"/>
    </source>
</evidence>
<dbReference type="PANTHER" id="PTHR10543">
    <property type="entry name" value="BETA-CAROTENE DIOXYGENASE"/>
    <property type="match status" value="1"/>
</dbReference>
<comment type="cofactor">
    <cofactor evidence="5">
        <name>Fe(2+)</name>
        <dbReference type="ChEBI" id="CHEBI:29033"/>
    </cofactor>
    <text evidence="5">Binds 1 Fe(2+) ion per subunit.</text>
</comment>
<protein>
    <submittedName>
        <fullName evidence="6">Uncharacterized protein</fullName>
    </submittedName>
</protein>
<dbReference type="GO" id="GO:0010436">
    <property type="term" value="F:carotenoid dioxygenase activity"/>
    <property type="evidence" value="ECO:0007669"/>
    <property type="project" value="TreeGrafter"/>
</dbReference>
<name>A0A6L2Q7U2_COPFO</name>
<dbReference type="EMBL" id="BLKM01003048">
    <property type="protein sequence ID" value="GFG41003.1"/>
    <property type="molecule type" value="Genomic_DNA"/>
</dbReference>
<dbReference type="GO" id="GO:0042574">
    <property type="term" value="P:retinal metabolic process"/>
    <property type="evidence" value="ECO:0007669"/>
    <property type="project" value="TreeGrafter"/>
</dbReference>
<dbReference type="FunCoup" id="A0A6L2Q7U2">
    <property type="interactions" value="3"/>
</dbReference>
<organism evidence="6 7">
    <name type="scientific">Coptotermes formosanus</name>
    <name type="common">Formosan subterranean termite</name>
    <dbReference type="NCBI Taxonomy" id="36987"/>
    <lineage>
        <taxon>Eukaryota</taxon>
        <taxon>Metazoa</taxon>
        <taxon>Ecdysozoa</taxon>
        <taxon>Arthropoda</taxon>
        <taxon>Hexapoda</taxon>
        <taxon>Insecta</taxon>
        <taxon>Pterygota</taxon>
        <taxon>Neoptera</taxon>
        <taxon>Polyneoptera</taxon>
        <taxon>Dictyoptera</taxon>
        <taxon>Blattodea</taxon>
        <taxon>Blattoidea</taxon>
        <taxon>Termitoidae</taxon>
        <taxon>Rhinotermitidae</taxon>
        <taxon>Coptotermes</taxon>
    </lineage>
</organism>
<dbReference type="InterPro" id="IPR004294">
    <property type="entry name" value="Carotenoid_Oase"/>
</dbReference>
<dbReference type="PANTHER" id="PTHR10543:SF24">
    <property type="entry name" value="CAROTENOID ISOMEROOXYGENASE"/>
    <property type="match status" value="1"/>
</dbReference>
<keyword evidence="4 5" id="KW-0408">Iron</keyword>
<dbReference type="GO" id="GO:0003834">
    <property type="term" value="F:beta-carotene 15,15'-dioxygenase activity"/>
    <property type="evidence" value="ECO:0007669"/>
    <property type="project" value="TreeGrafter"/>
</dbReference>
<evidence type="ECO:0000256" key="4">
    <source>
        <dbReference type="ARBA" id="ARBA00023004"/>
    </source>
</evidence>
<dbReference type="GO" id="GO:0046872">
    <property type="term" value="F:metal ion binding"/>
    <property type="evidence" value="ECO:0007669"/>
    <property type="project" value="UniProtKB-KW"/>
</dbReference>